<name>A0ABP2U734_9GAMM</name>
<dbReference type="SUPFAM" id="SSF51905">
    <property type="entry name" value="FAD/NAD(P)-binding domain"/>
    <property type="match status" value="1"/>
</dbReference>
<evidence type="ECO:0000313" key="6">
    <source>
        <dbReference type="EMBL" id="ENV60609.1"/>
    </source>
</evidence>
<proteinExistence type="predicted"/>
<keyword evidence="2" id="KW-0285">Flavoprotein</keyword>
<dbReference type="Proteomes" id="UP000018433">
    <property type="component" value="Unassembled WGS sequence"/>
</dbReference>
<dbReference type="InterPro" id="IPR023753">
    <property type="entry name" value="FAD/NAD-binding_dom"/>
</dbReference>
<evidence type="ECO:0000259" key="5">
    <source>
        <dbReference type="Pfam" id="PF07992"/>
    </source>
</evidence>
<dbReference type="PANTHER" id="PTHR43014:SF4">
    <property type="entry name" value="PYRIDINE NUCLEOTIDE-DISULFIDE OXIDOREDUCTASE RCLA-RELATED"/>
    <property type="match status" value="1"/>
</dbReference>
<comment type="cofactor">
    <cofactor evidence="1">
        <name>FAD</name>
        <dbReference type="ChEBI" id="CHEBI:57692"/>
    </cofactor>
</comment>
<dbReference type="Pfam" id="PF07992">
    <property type="entry name" value="Pyr_redox_2"/>
    <property type="match status" value="1"/>
</dbReference>
<keyword evidence="7" id="KW-1185">Reference proteome</keyword>
<dbReference type="PRINTS" id="PR00411">
    <property type="entry name" value="PNDRDTASEI"/>
</dbReference>
<dbReference type="InterPro" id="IPR016156">
    <property type="entry name" value="FAD/NAD-linked_Rdtase_dimer_sf"/>
</dbReference>
<comment type="caution">
    <text evidence="6">The sequence shown here is derived from an EMBL/GenBank/DDBJ whole genome shotgun (WGS) entry which is preliminary data.</text>
</comment>
<dbReference type="Gene3D" id="3.30.390.30">
    <property type="match status" value="1"/>
</dbReference>
<evidence type="ECO:0000256" key="2">
    <source>
        <dbReference type="ARBA" id="ARBA00022630"/>
    </source>
</evidence>
<sequence length="473" mass="52285">MLNIEIEQQNGFCIMYDIIIIGAGTAGISAYKQAVKHTQNLLIINDGPWDTTCARVGCMPSKVLIASANRCHDIQQLDQVGLKGRVQLDCTEVMQHVRTLRDSFTASTLKEVNAWPKEHKCSGKAEFIDASTVRVNGQDYQAKAFILAVGSTPNVPGLWKAQLQHRLITSDDIFELPTLPRSVAVIGSGAIAIEMAQALSRLGVKITIFARSQRVGILSSPSLQQLAQTILAKEIDIKFEVLPDQLLLEHDQVKISYRQEGQQVTEHYDYVLNATGRDSLLNTLKLEKISPEYDDIKKLPVDSKTKQLGDFPIFIAGDAFTSTPVQHEAAFEGKMLVQNCLNYPDIQNVKLLTPLSMVFCSPEMAIAGRSHKQLTQAKQAFVTGEASYSNQGRAKVLGKNQGAVEVYVDPESRVLLGAELCVEQAEHMAHMLAWSIAQDATIDDVLQFPFYHPTLEEGLRTALKAARRQLDQT</sequence>
<dbReference type="NCBIfam" id="NF004939">
    <property type="entry name" value="PRK06292.1-1"/>
    <property type="match status" value="1"/>
</dbReference>
<dbReference type="PANTHER" id="PTHR43014">
    <property type="entry name" value="MERCURIC REDUCTASE"/>
    <property type="match status" value="1"/>
</dbReference>
<dbReference type="SUPFAM" id="SSF55424">
    <property type="entry name" value="FAD/NAD-linked reductases, dimerisation (C-terminal) domain"/>
    <property type="match status" value="1"/>
</dbReference>
<reference evidence="6 7" key="1">
    <citation type="submission" date="2013-02" db="EMBL/GenBank/DDBJ databases">
        <title>The Genome Sequence of Acinetobacter soli NIPH 2899.</title>
        <authorList>
            <consortium name="The Broad Institute Genome Sequencing Platform"/>
            <consortium name="The Broad Institute Genome Sequencing Center for Infectious Disease"/>
            <person name="Cerqueira G."/>
            <person name="Feldgarden M."/>
            <person name="Courvalin P."/>
            <person name="Perichon B."/>
            <person name="Grillot-Courvalin C."/>
            <person name="Clermont D."/>
            <person name="Rocha E."/>
            <person name="Yoon E.-J."/>
            <person name="Nemec A."/>
            <person name="Walker B."/>
            <person name="Young S.K."/>
            <person name="Zeng Q."/>
            <person name="Gargeya S."/>
            <person name="Fitzgerald M."/>
            <person name="Haas B."/>
            <person name="Abouelleil A."/>
            <person name="Alvarado L."/>
            <person name="Arachchi H.M."/>
            <person name="Berlin A.M."/>
            <person name="Chapman S.B."/>
            <person name="Dewar J."/>
            <person name="Goldberg J."/>
            <person name="Griggs A."/>
            <person name="Gujja S."/>
            <person name="Hansen M."/>
            <person name="Howarth C."/>
            <person name="Imamovic A."/>
            <person name="Larimer J."/>
            <person name="McCowan C."/>
            <person name="Murphy C."/>
            <person name="Neiman D."/>
            <person name="Pearson M."/>
            <person name="Priest M."/>
            <person name="Roberts A."/>
            <person name="Saif S."/>
            <person name="Shea T."/>
            <person name="Sisk P."/>
            <person name="Sykes S."/>
            <person name="Wortman J."/>
            <person name="Nusbaum C."/>
            <person name="Birren B."/>
        </authorList>
    </citation>
    <scope>NUCLEOTIDE SEQUENCE [LARGE SCALE GENOMIC DNA]</scope>
    <source>
        <strain evidence="6 7">NIPH 2899</strain>
    </source>
</reference>
<dbReference type="InterPro" id="IPR004099">
    <property type="entry name" value="Pyr_nucl-diS_OxRdtase_dimer"/>
</dbReference>
<keyword evidence="3" id="KW-0274">FAD</keyword>
<protein>
    <recommendedName>
        <fullName evidence="8">Dihydrolipoyl dehydrogenase</fullName>
    </recommendedName>
</protein>
<dbReference type="InterPro" id="IPR036188">
    <property type="entry name" value="FAD/NAD-bd_sf"/>
</dbReference>
<evidence type="ECO:0000256" key="3">
    <source>
        <dbReference type="ARBA" id="ARBA00022827"/>
    </source>
</evidence>
<evidence type="ECO:0008006" key="8">
    <source>
        <dbReference type="Google" id="ProtNLM"/>
    </source>
</evidence>
<accession>A0ABP2U734</accession>
<dbReference type="PRINTS" id="PR00368">
    <property type="entry name" value="FADPNR"/>
</dbReference>
<dbReference type="Pfam" id="PF02852">
    <property type="entry name" value="Pyr_redox_dim"/>
    <property type="match status" value="1"/>
</dbReference>
<gene>
    <name evidence="6" type="ORF">F950_01330</name>
</gene>
<feature type="domain" description="FAD/NAD(P)-binding" evidence="5">
    <location>
        <begin position="16"/>
        <end position="330"/>
    </location>
</feature>
<dbReference type="Gene3D" id="3.50.50.60">
    <property type="entry name" value="FAD/NAD(P)-binding domain"/>
    <property type="match status" value="2"/>
</dbReference>
<evidence type="ECO:0000259" key="4">
    <source>
        <dbReference type="Pfam" id="PF02852"/>
    </source>
</evidence>
<feature type="domain" description="Pyridine nucleotide-disulphide oxidoreductase dimerisation" evidence="4">
    <location>
        <begin position="356"/>
        <end position="462"/>
    </location>
</feature>
<organism evidence="6 7">
    <name type="scientific">Acinetobacter soli NIPH 2899</name>
    <dbReference type="NCBI Taxonomy" id="1217677"/>
    <lineage>
        <taxon>Bacteria</taxon>
        <taxon>Pseudomonadati</taxon>
        <taxon>Pseudomonadota</taxon>
        <taxon>Gammaproteobacteria</taxon>
        <taxon>Moraxellales</taxon>
        <taxon>Moraxellaceae</taxon>
        <taxon>Acinetobacter</taxon>
    </lineage>
</organism>
<dbReference type="EMBL" id="APPV01000008">
    <property type="protein sequence ID" value="ENV60609.1"/>
    <property type="molecule type" value="Genomic_DNA"/>
</dbReference>
<evidence type="ECO:0000256" key="1">
    <source>
        <dbReference type="ARBA" id="ARBA00001974"/>
    </source>
</evidence>
<evidence type="ECO:0000313" key="7">
    <source>
        <dbReference type="Proteomes" id="UP000018433"/>
    </source>
</evidence>